<dbReference type="EMBL" id="CM045770">
    <property type="protein sequence ID" value="KAI7990084.1"/>
    <property type="molecule type" value="Genomic_DNA"/>
</dbReference>
<sequence>MQRSIREEQRALGWSKSFSRGIGVTLPKVRTRGKLKIRVFVVQLVRRRTRISYRHCPVLLLQLLPSFRLLLLVASAVKDDEIGEEVQEQVVVDDFVECFDSGDNKAAKSDDLCQRDSKVIRMMMMKLLTVRKLGMMMWVLVI</sequence>
<gene>
    <name evidence="1" type="ORF">LOK49_LG12G01679</name>
</gene>
<keyword evidence="2" id="KW-1185">Reference proteome</keyword>
<name>A0ACC0FMY9_9ERIC</name>
<evidence type="ECO:0000313" key="2">
    <source>
        <dbReference type="Proteomes" id="UP001060215"/>
    </source>
</evidence>
<comment type="caution">
    <text evidence="1">The sequence shown here is derived from an EMBL/GenBank/DDBJ whole genome shotgun (WGS) entry which is preliminary data.</text>
</comment>
<proteinExistence type="predicted"/>
<protein>
    <submittedName>
        <fullName evidence="1">Uncharacterized protein</fullName>
    </submittedName>
</protein>
<dbReference type="Proteomes" id="UP001060215">
    <property type="component" value="Chromosome 13"/>
</dbReference>
<accession>A0ACC0FMY9</accession>
<evidence type="ECO:0000313" key="1">
    <source>
        <dbReference type="EMBL" id="KAI7990084.1"/>
    </source>
</evidence>
<reference evidence="1 2" key="1">
    <citation type="journal article" date="2022" name="Plant J.">
        <title>Chromosome-level genome of Camellia lanceoleosa provides a valuable resource for understanding genome evolution and self-incompatibility.</title>
        <authorList>
            <person name="Gong W."/>
            <person name="Xiao S."/>
            <person name="Wang L."/>
            <person name="Liao Z."/>
            <person name="Chang Y."/>
            <person name="Mo W."/>
            <person name="Hu G."/>
            <person name="Li W."/>
            <person name="Zhao G."/>
            <person name="Zhu H."/>
            <person name="Hu X."/>
            <person name="Ji K."/>
            <person name="Xiang X."/>
            <person name="Song Q."/>
            <person name="Yuan D."/>
            <person name="Jin S."/>
            <person name="Zhang L."/>
        </authorList>
    </citation>
    <scope>NUCLEOTIDE SEQUENCE [LARGE SCALE GENOMIC DNA]</scope>
    <source>
        <strain evidence="1">SQ_2022a</strain>
    </source>
</reference>
<organism evidence="1 2">
    <name type="scientific">Camellia lanceoleosa</name>
    <dbReference type="NCBI Taxonomy" id="1840588"/>
    <lineage>
        <taxon>Eukaryota</taxon>
        <taxon>Viridiplantae</taxon>
        <taxon>Streptophyta</taxon>
        <taxon>Embryophyta</taxon>
        <taxon>Tracheophyta</taxon>
        <taxon>Spermatophyta</taxon>
        <taxon>Magnoliopsida</taxon>
        <taxon>eudicotyledons</taxon>
        <taxon>Gunneridae</taxon>
        <taxon>Pentapetalae</taxon>
        <taxon>asterids</taxon>
        <taxon>Ericales</taxon>
        <taxon>Theaceae</taxon>
        <taxon>Camellia</taxon>
    </lineage>
</organism>